<feature type="region of interest" description="Disordered" evidence="3">
    <location>
        <begin position="537"/>
        <end position="628"/>
    </location>
</feature>
<keyword evidence="5" id="KW-1185">Reference proteome</keyword>
<dbReference type="InterPro" id="IPR012677">
    <property type="entry name" value="Nucleotide-bd_a/b_plait_sf"/>
</dbReference>
<sequence>MASQITKRSLHGIKNGSTKKDKKPKFKNTPAGKVALVDNMKGRNKNIAPRKKFQKNIGVKNNQDSPKKKLKQLEERENSPKGKQNISKEKQATSKSQKNQGNKKTNFTKKELEVNSEYDSDINEGIIPQEEISMMDEVSEDKEGSDIDVPDIFGASLAEDSGIDDENFEDEKEEQKDEEKDEESEEDDDGDDNSDIDDEEETVEHKGVQIFKGIKSNAKDQNLEVSKDKVDDDDDDDDEEDDEDEDENDDEDEDEDEDEDDDEDEDENDEEEDEKKALGLKSLLGKSMTDDDDDEDFNEEDDDISDEEDDSAVKGVQVKAGKEKAVKTFNGKDVSKKNKQIENKPLSPEEQEEIDKRTIFVDNISKETKEAALKKVFGRYGPIYNIRFRNTLPTKLKLSKKVAAITQDTHPKAISVVAFINYKSQESANKALCMNAKKFEGNYVNVKIVAKSEQETYDKKKAIFIGNLKFGININSVWEYFGKCGEIKSVRLMCDHLTGQTKGFGYINFKSEDAVALALKLNGTEIDNRLVRVQPCEDKLEKSQSPRNQGKREKRFISNKSHDNRPSKKFKKNSQEAVVRPIEDERKVKGKKPQRDNERPEGKVSKCFQKADVKNKKKKEMAGGKPHG</sequence>
<feature type="compositionally biased region" description="Acidic residues" evidence="3">
    <location>
        <begin position="290"/>
        <end position="310"/>
    </location>
</feature>
<dbReference type="PANTHER" id="PTHR15241:SF386">
    <property type="entry name" value="RNA-BINDING REGION RNP-1 DOMAIN-CONTAINING PROTEIN-RELATED"/>
    <property type="match status" value="1"/>
</dbReference>
<feature type="domain" description="RRM" evidence="4">
    <location>
        <begin position="461"/>
        <end position="538"/>
    </location>
</feature>
<dbReference type="GeneID" id="106747811"/>
<dbReference type="Gene3D" id="3.30.70.330">
    <property type="match status" value="2"/>
</dbReference>
<organism evidence="5 6">
    <name type="scientific">Dinoponera quadriceps</name>
    <name type="common">South American ant</name>
    <dbReference type="NCBI Taxonomy" id="609295"/>
    <lineage>
        <taxon>Eukaryota</taxon>
        <taxon>Metazoa</taxon>
        <taxon>Ecdysozoa</taxon>
        <taxon>Arthropoda</taxon>
        <taxon>Hexapoda</taxon>
        <taxon>Insecta</taxon>
        <taxon>Pterygota</taxon>
        <taxon>Neoptera</taxon>
        <taxon>Endopterygota</taxon>
        <taxon>Hymenoptera</taxon>
        <taxon>Apocrita</taxon>
        <taxon>Aculeata</taxon>
        <taxon>Formicoidea</taxon>
        <taxon>Formicidae</taxon>
        <taxon>Ponerinae</taxon>
        <taxon>Ponerini</taxon>
        <taxon>Dinoponera</taxon>
    </lineage>
</organism>
<dbReference type="PROSITE" id="PS50102">
    <property type="entry name" value="RRM"/>
    <property type="match status" value="2"/>
</dbReference>
<feature type="compositionally biased region" description="Acidic residues" evidence="3">
    <location>
        <begin position="161"/>
        <end position="172"/>
    </location>
</feature>
<dbReference type="InterPro" id="IPR000504">
    <property type="entry name" value="RRM_dom"/>
</dbReference>
<feature type="compositionally biased region" description="Acidic residues" evidence="3">
    <location>
        <begin position="179"/>
        <end position="202"/>
    </location>
</feature>
<dbReference type="SMART" id="SM00360">
    <property type="entry name" value="RRM"/>
    <property type="match status" value="2"/>
</dbReference>
<evidence type="ECO:0000256" key="3">
    <source>
        <dbReference type="SAM" id="MobiDB-lite"/>
    </source>
</evidence>
<dbReference type="PANTHER" id="PTHR15241">
    <property type="entry name" value="TRANSFORMER-2-RELATED"/>
    <property type="match status" value="1"/>
</dbReference>
<evidence type="ECO:0000256" key="2">
    <source>
        <dbReference type="PROSITE-ProRule" id="PRU00176"/>
    </source>
</evidence>
<proteinExistence type="predicted"/>
<dbReference type="Pfam" id="PF00076">
    <property type="entry name" value="RRM_1"/>
    <property type="match status" value="2"/>
</dbReference>
<reference evidence="6" key="1">
    <citation type="submission" date="2025-08" db="UniProtKB">
        <authorList>
            <consortium name="RefSeq"/>
        </authorList>
    </citation>
    <scope>IDENTIFICATION</scope>
</reference>
<dbReference type="SUPFAM" id="SSF54928">
    <property type="entry name" value="RNA-binding domain, RBD"/>
    <property type="match status" value="2"/>
</dbReference>
<feature type="compositionally biased region" description="Polar residues" evidence="3">
    <location>
        <begin position="93"/>
        <end position="105"/>
    </location>
</feature>
<evidence type="ECO:0000313" key="6">
    <source>
        <dbReference type="RefSeq" id="XP_014481214.1"/>
    </source>
</evidence>
<keyword evidence="1 2" id="KW-0694">RNA-binding</keyword>
<feature type="compositionally biased region" description="Basic residues" evidence="3">
    <location>
        <begin position="42"/>
        <end position="54"/>
    </location>
</feature>
<gene>
    <name evidence="6" type="primary">LOC106747811</name>
</gene>
<evidence type="ECO:0000313" key="5">
    <source>
        <dbReference type="Proteomes" id="UP000515204"/>
    </source>
</evidence>
<dbReference type="AlphaFoldDB" id="A0A6P3XT31"/>
<dbReference type="OrthoDB" id="442677at2759"/>
<dbReference type="KEGG" id="dqu:106747811"/>
<accession>A0A6P3XT31</accession>
<dbReference type="InterPro" id="IPR035979">
    <property type="entry name" value="RBD_domain_sf"/>
</dbReference>
<protein>
    <submittedName>
        <fullName evidence="6">Nucleolin-like</fullName>
    </submittedName>
</protein>
<feature type="compositionally biased region" description="Basic and acidic residues" evidence="3">
    <location>
        <begin position="65"/>
        <end position="92"/>
    </location>
</feature>
<name>A0A6P3XT31_DINQU</name>
<evidence type="ECO:0000256" key="1">
    <source>
        <dbReference type="ARBA" id="ARBA00022884"/>
    </source>
</evidence>
<feature type="compositionally biased region" description="Basic and acidic residues" evidence="3">
    <location>
        <begin position="333"/>
        <end position="342"/>
    </location>
</feature>
<dbReference type="RefSeq" id="XP_014481214.1">
    <property type="nucleotide sequence ID" value="XM_014625728.1"/>
</dbReference>
<feature type="compositionally biased region" description="Basic and acidic residues" evidence="3">
    <location>
        <begin position="217"/>
        <end position="230"/>
    </location>
</feature>
<dbReference type="Proteomes" id="UP000515204">
    <property type="component" value="Unplaced"/>
</dbReference>
<feature type="compositionally biased region" description="Acidic residues" evidence="3">
    <location>
        <begin position="231"/>
        <end position="273"/>
    </location>
</feature>
<dbReference type="GO" id="GO:0003723">
    <property type="term" value="F:RNA binding"/>
    <property type="evidence" value="ECO:0007669"/>
    <property type="project" value="UniProtKB-UniRule"/>
</dbReference>
<evidence type="ECO:0000259" key="4">
    <source>
        <dbReference type="PROSITE" id="PS50102"/>
    </source>
</evidence>
<feature type="region of interest" description="Disordered" evidence="3">
    <location>
        <begin position="1"/>
        <end position="351"/>
    </location>
</feature>
<feature type="domain" description="RRM" evidence="4">
    <location>
        <begin position="357"/>
        <end position="451"/>
    </location>
</feature>
<feature type="compositionally biased region" description="Basic and acidic residues" evidence="3">
    <location>
        <begin position="581"/>
        <end position="614"/>
    </location>
</feature>